<dbReference type="RefSeq" id="XP_033800865.1">
    <property type="nucleotide sequence ID" value="XM_033944974.1"/>
</dbReference>
<dbReference type="KEGG" id="gsh:117360724"/>
<gene>
    <name evidence="18" type="primary">TYW5</name>
</gene>
<dbReference type="FunFam" id="2.60.120.650:FF:000022">
    <property type="entry name" value="tRNA wybutosine-synthesizing protein 5"/>
    <property type="match status" value="1"/>
</dbReference>
<dbReference type="SUPFAM" id="SSF51197">
    <property type="entry name" value="Clavaminate synthase-like"/>
    <property type="match status" value="1"/>
</dbReference>
<comment type="similarity">
    <text evidence="11">Belongs to the TYW5 family.</text>
</comment>
<keyword evidence="8" id="KW-0408">Iron</keyword>
<dbReference type="InParanoid" id="A0A6P8QYJ3"/>
<dbReference type="Gene3D" id="6.10.140.1470">
    <property type="match status" value="1"/>
</dbReference>
<evidence type="ECO:0000256" key="2">
    <source>
        <dbReference type="ARBA" id="ARBA00004797"/>
    </source>
</evidence>
<proteinExistence type="inferred from homology"/>
<evidence type="ECO:0000256" key="11">
    <source>
        <dbReference type="ARBA" id="ARBA00060814"/>
    </source>
</evidence>
<dbReference type="InterPro" id="IPR003347">
    <property type="entry name" value="JmjC_dom"/>
</dbReference>
<dbReference type="Proteomes" id="UP000515159">
    <property type="component" value="Chromosome 5"/>
</dbReference>
<comment type="catalytic activity">
    <reaction evidence="9">
        <text>7-[(3S)-3-amino-3-carboxypropyl]wyosine(37) in tRNA(Phe) + 2-oxoglutarate + O2 = 7-(2-hydroxy-3-amino-3-carboxypropyl)wyosine(37) in tRNA(Phe) + succinate + CO2</text>
        <dbReference type="Rhea" id="RHEA:37899"/>
        <dbReference type="Rhea" id="RHEA-COMP:10379"/>
        <dbReference type="Rhea" id="RHEA-COMP:11848"/>
        <dbReference type="ChEBI" id="CHEBI:15379"/>
        <dbReference type="ChEBI" id="CHEBI:16526"/>
        <dbReference type="ChEBI" id="CHEBI:16810"/>
        <dbReference type="ChEBI" id="CHEBI:30031"/>
        <dbReference type="ChEBI" id="CHEBI:73543"/>
        <dbReference type="ChEBI" id="CHEBI:73603"/>
        <dbReference type="EC" id="1.14.11.42"/>
    </reaction>
    <physiologicalReaction direction="left-to-right" evidence="9">
        <dbReference type="Rhea" id="RHEA:37900"/>
    </physiologicalReaction>
</comment>
<dbReference type="Gene3D" id="2.60.120.650">
    <property type="entry name" value="Cupin"/>
    <property type="match status" value="1"/>
</dbReference>
<evidence type="ECO:0000256" key="13">
    <source>
        <dbReference type="ARBA" id="ARBA00069230"/>
    </source>
</evidence>
<dbReference type="EC" id="1.14.11.42" evidence="12"/>
<evidence type="ECO:0000256" key="3">
    <source>
        <dbReference type="ARBA" id="ARBA00011738"/>
    </source>
</evidence>
<evidence type="ECO:0000313" key="18">
    <source>
        <dbReference type="RefSeq" id="XP_033800865.1"/>
    </source>
</evidence>
<dbReference type="CTD" id="129450"/>
<keyword evidence="6" id="KW-0223">Dioxygenase</keyword>
<dbReference type="PROSITE" id="PS51184">
    <property type="entry name" value="JMJC"/>
    <property type="match status" value="1"/>
</dbReference>
<evidence type="ECO:0000256" key="10">
    <source>
        <dbReference type="ARBA" id="ARBA00054171"/>
    </source>
</evidence>
<dbReference type="SMART" id="SM00558">
    <property type="entry name" value="JmjC"/>
    <property type="match status" value="1"/>
</dbReference>
<evidence type="ECO:0000259" key="16">
    <source>
        <dbReference type="PROSITE" id="PS51184"/>
    </source>
</evidence>
<dbReference type="PANTHER" id="PTHR12461:SF104">
    <property type="entry name" value="TRNA WYBUTOSINE-SYNTHESIZING PROTEIN 5"/>
    <property type="match status" value="1"/>
</dbReference>
<accession>A0A6P8QYJ3</accession>
<reference evidence="18" key="1">
    <citation type="submission" date="2025-08" db="UniProtKB">
        <authorList>
            <consortium name="RefSeq"/>
        </authorList>
    </citation>
    <scope>IDENTIFICATION</scope>
</reference>
<dbReference type="InterPro" id="IPR041667">
    <property type="entry name" value="Cupin_8"/>
</dbReference>
<dbReference type="GO" id="GO:0102524">
    <property type="term" value="F:tRNA(Phe) (7-(3-amino-3-carboxypropyl)wyosine37-C2)-hydroxylase activity"/>
    <property type="evidence" value="ECO:0007669"/>
    <property type="project" value="UniProtKB-EC"/>
</dbReference>
<evidence type="ECO:0000256" key="12">
    <source>
        <dbReference type="ARBA" id="ARBA00066716"/>
    </source>
</evidence>
<name>A0A6P8QYJ3_GEOSA</name>
<evidence type="ECO:0000256" key="9">
    <source>
        <dbReference type="ARBA" id="ARBA00052052"/>
    </source>
</evidence>
<dbReference type="Pfam" id="PF13621">
    <property type="entry name" value="Cupin_8"/>
    <property type="match status" value="1"/>
</dbReference>
<feature type="domain" description="JmjC" evidence="16">
    <location>
        <begin position="175"/>
        <end position="337"/>
    </location>
</feature>
<evidence type="ECO:0000256" key="15">
    <source>
        <dbReference type="SAM" id="MobiDB-lite"/>
    </source>
</evidence>
<protein>
    <recommendedName>
        <fullName evidence="13">tRNA wybutosine-synthesizing protein 5</fullName>
        <ecNumber evidence="12">1.14.11.42</ecNumber>
    </recommendedName>
    <alternativeName>
        <fullName evidence="14">tRNA(Phe) (7-(3-amino-3-carboxypropyl)wyosine(37)-C(2))-hydroxylase</fullName>
    </alternativeName>
</protein>
<feature type="region of interest" description="Disordered" evidence="15">
    <location>
        <begin position="1"/>
        <end position="38"/>
    </location>
</feature>
<dbReference type="OrthoDB" id="263283at2759"/>
<organism evidence="17 18">
    <name type="scientific">Geotrypetes seraphini</name>
    <name type="common">Gaboon caecilian</name>
    <name type="synonym">Caecilia seraphini</name>
    <dbReference type="NCBI Taxonomy" id="260995"/>
    <lineage>
        <taxon>Eukaryota</taxon>
        <taxon>Metazoa</taxon>
        <taxon>Chordata</taxon>
        <taxon>Craniata</taxon>
        <taxon>Vertebrata</taxon>
        <taxon>Euteleostomi</taxon>
        <taxon>Amphibia</taxon>
        <taxon>Gymnophiona</taxon>
        <taxon>Geotrypetes</taxon>
    </lineage>
</organism>
<keyword evidence="5" id="KW-0479">Metal-binding</keyword>
<dbReference type="FunCoup" id="A0A6P8QYJ3">
    <property type="interactions" value="1106"/>
</dbReference>
<comment type="function">
    <text evidence="10">tRNA hydroxylase that acts as a component of the wybutosine biosynthesis pathway. Wybutosine is a hyper modified guanosine with a tricyclic base found at the 3'-position adjacent to the anticodon of eukaryotic phenylalanine tRNA. Catalyzes the hydroxylation of 7-(a-amino-a-carboxypropyl)wyosine (yW-72) into undermodified hydroxywybutosine (OHyW*). OHyW* being further transformed into hydroxywybutosine (OHyW) by LCMT2/TYW4. OHyW is a derivative of wybutosine found in higher eukaryotes.</text>
</comment>
<evidence type="ECO:0000256" key="5">
    <source>
        <dbReference type="ARBA" id="ARBA00022723"/>
    </source>
</evidence>
<sequence>MTEAGASETDPGPRGASRTANNGKPPPPRACNGPWTAPSCRPFTSPPLLQWSSGVKAPARNGEPKAGAMAGASRRIPVPEHCGLDRHTFLQLVYPLRRPVVIKGLDLGPCTTKWSVDYICKAGGNKEVKIHVSPVAQMDFLNKNFLYRSLPFDAFVQRATEEKHKEYFISEEEKYYLRSLGEDARKDVADIRKQFPTLAEDIKIPEFFEKEQFFSSVFRISSPSLQLWTHYDVMDNLLIQVTGRKRVVLYSPRDAAYLYLMGDKSEVLDIDNPDLNKYPLFSKARHYECCLEAGDVLFIPALWFHNTIAEEFGVAVNVFWRQLSSECYDKTDTYGNKDPVAASRAVQILDRALKTLDELPEEYKDFYARRMVLRIQAKAYSVNYE</sequence>
<dbReference type="GO" id="GO:0000049">
    <property type="term" value="F:tRNA binding"/>
    <property type="evidence" value="ECO:0007669"/>
    <property type="project" value="TreeGrafter"/>
</dbReference>
<evidence type="ECO:0000256" key="1">
    <source>
        <dbReference type="ARBA" id="ARBA00001954"/>
    </source>
</evidence>
<evidence type="ECO:0000256" key="8">
    <source>
        <dbReference type="ARBA" id="ARBA00023004"/>
    </source>
</evidence>
<dbReference type="GO" id="GO:0031591">
    <property type="term" value="P:wybutosine biosynthetic process"/>
    <property type="evidence" value="ECO:0007669"/>
    <property type="project" value="TreeGrafter"/>
</dbReference>
<evidence type="ECO:0000256" key="6">
    <source>
        <dbReference type="ARBA" id="ARBA00022964"/>
    </source>
</evidence>
<comment type="pathway">
    <text evidence="2">tRNA modification; wybutosine-tRNA(Phe) biosynthesis.</text>
</comment>
<dbReference type="PANTHER" id="PTHR12461">
    <property type="entry name" value="HYPOXIA-INDUCIBLE FACTOR 1 ALPHA INHIBITOR-RELATED"/>
    <property type="match status" value="1"/>
</dbReference>
<evidence type="ECO:0000256" key="14">
    <source>
        <dbReference type="ARBA" id="ARBA00082992"/>
    </source>
</evidence>
<dbReference type="GO" id="GO:0046872">
    <property type="term" value="F:metal ion binding"/>
    <property type="evidence" value="ECO:0007669"/>
    <property type="project" value="UniProtKB-KW"/>
</dbReference>
<keyword evidence="17" id="KW-1185">Reference proteome</keyword>
<feature type="region of interest" description="Disordered" evidence="15">
    <location>
        <begin position="51"/>
        <end position="72"/>
    </location>
</feature>
<evidence type="ECO:0000256" key="4">
    <source>
        <dbReference type="ARBA" id="ARBA00022694"/>
    </source>
</evidence>
<keyword evidence="7" id="KW-0560">Oxidoreductase</keyword>
<dbReference type="GeneID" id="117360724"/>
<comment type="subunit">
    <text evidence="3">Homodimer.</text>
</comment>
<comment type="cofactor">
    <cofactor evidence="1">
        <name>Fe(2+)</name>
        <dbReference type="ChEBI" id="CHEBI:29033"/>
    </cofactor>
</comment>
<evidence type="ECO:0000256" key="7">
    <source>
        <dbReference type="ARBA" id="ARBA00023002"/>
    </source>
</evidence>
<keyword evidence="4" id="KW-0819">tRNA processing</keyword>
<evidence type="ECO:0000313" key="17">
    <source>
        <dbReference type="Proteomes" id="UP000515159"/>
    </source>
</evidence>
<dbReference type="AlphaFoldDB" id="A0A6P8QYJ3"/>